<dbReference type="EMBL" id="PEUX01000029">
    <property type="protein sequence ID" value="PIV10303.1"/>
    <property type="molecule type" value="Genomic_DNA"/>
</dbReference>
<evidence type="ECO:0000256" key="2">
    <source>
        <dbReference type="SAM" id="SignalP"/>
    </source>
</evidence>
<keyword evidence="1" id="KW-0175">Coiled coil</keyword>
<sequence length="246" mass="28934">MLKKSFVIASLTLSFLFFSAVLAQDAGTVEITAEDLGIKESGPFSWLTNIVRDVQIFFTFDPIKKSERQLEKASQQLIKVREIVGENVDGPVLQEKLAKADEKYQETIEKINTRIEEFKGENPEAPQLKTFLDKYTDHQLLHQQILKKLEEQVPERAMEVIRENRERHLERFGETMNRLQNKEELKERLQEGLEDNQRRIEQRIMQMEILDELEQAVPAIKEGIEELKEAKNELFQELRIRNQQNR</sequence>
<gene>
    <name evidence="3" type="ORF">COS49_01200</name>
</gene>
<protein>
    <submittedName>
        <fullName evidence="3">Uncharacterized protein</fullName>
    </submittedName>
</protein>
<dbReference type="AlphaFoldDB" id="A0A2M7BUQ5"/>
<evidence type="ECO:0000256" key="1">
    <source>
        <dbReference type="SAM" id="Coils"/>
    </source>
</evidence>
<comment type="caution">
    <text evidence="3">The sequence shown here is derived from an EMBL/GenBank/DDBJ whole genome shotgun (WGS) entry which is preliminary data.</text>
</comment>
<dbReference type="Proteomes" id="UP000229894">
    <property type="component" value="Unassembled WGS sequence"/>
</dbReference>
<feature type="coiled-coil region" evidence="1">
    <location>
        <begin position="63"/>
        <end position="121"/>
    </location>
</feature>
<name>A0A2M7BUQ5_9BACT</name>
<evidence type="ECO:0000313" key="4">
    <source>
        <dbReference type="Proteomes" id="UP000229894"/>
    </source>
</evidence>
<feature type="coiled-coil region" evidence="1">
    <location>
        <begin position="162"/>
        <end position="244"/>
    </location>
</feature>
<keyword evidence="2" id="KW-0732">Signal</keyword>
<proteinExistence type="predicted"/>
<feature type="signal peptide" evidence="2">
    <location>
        <begin position="1"/>
        <end position="23"/>
    </location>
</feature>
<organism evidence="3 4">
    <name type="scientific">Candidatus Portnoybacteria bacterium CG03_land_8_20_14_0_80_41_10</name>
    <dbReference type="NCBI Taxonomy" id="1974808"/>
    <lineage>
        <taxon>Bacteria</taxon>
        <taxon>Candidatus Portnoyibacteriota</taxon>
    </lineage>
</organism>
<evidence type="ECO:0000313" key="3">
    <source>
        <dbReference type="EMBL" id="PIV10303.1"/>
    </source>
</evidence>
<accession>A0A2M7BUQ5</accession>
<feature type="chain" id="PRO_5014649965" evidence="2">
    <location>
        <begin position="24"/>
        <end position="246"/>
    </location>
</feature>
<reference evidence="4" key="1">
    <citation type="submission" date="2017-09" db="EMBL/GenBank/DDBJ databases">
        <title>Depth-based differentiation of microbial function through sediment-hosted aquifers and enrichment of novel symbionts in the deep terrestrial subsurface.</title>
        <authorList>
            <person name="Probst A.J."/>
            <person name="Ladd B."/>
            <person name="Jarett J.K."/>
            <person name="Geller-Mcgrath D.E."/>
            <person name="Sieber C.M.K."/>
            <person name="Emerson J.B."/>
            <person name="Anantharaman K."/>
            <person name="Thomas B.C."/>
            <person name="Malmstrom R."/>
            <person name="Stieglmeier M."/>
            <person name="Klingl A."/>
            <person name="Woyke T."/>
            <person name="Ryan C.M."/>
            <person name="Banfield J.F."/>
        </authorList>
    </citation>
    <scope>NUCLEOTIDE SEQUENCE [LARGE SCALE GENOMIC DNA]</scope>
</reference>